<dbReference type="PANTHER" id="PTHR40763:SF5">
    <property type="entry name" value="MEMBRANE PROTEIN"/>
    <property type="match status" value="1"/>
</dbReference>
<evidence type="ECO:0000313" key="5">
    <source>
        <dbReference type="Proteomes" id="UP000199400"/>
    </source>
</evidence>
<sequence>MDSPAGQLQRAREQARTRLGDGYAQDLIDQDTLDERLEAVERATTVAEIDALTADLRPAPTAALVPAAAALAVPATPARMRVLFSSIDRTGAWHVAARTHVRVVFGNATLDLRQAVLPGGPIEIDVNVVFGNLDIIIPPGWQLDNECGAILGSVEQLSGPPPPGQPRQLLRLRGRVVFSSLTIHERLPGENAWGARKRRKREHKALAQRSARALPAGDD</sequence>
<dbReference type="Pfam" id="PF09922">
    <property type="entry name" value="LiaF-like_C"/>
    <property type="match status" value="1"/>
</dbReference>
<evidence type="ECO:0000259" key="3">
    <source>
        <dbReference type="Pfam" id="PF09922"/>
    </source>
</evidence>
<dbReference type="PANTHER" id="PTHR40763">
    <property type="entry name" value="MEMBRANE PROTEIN-RELATED"/>
    <property type="match status" value="1"/>
</dbReference>
<accession>A0A1I1V0F5</accession>
<evidence type="ECO:0000256" key="1">
    <source>
        <dbReference type="SAM" id="MobiDB-lite"/>
    </source>
</evidence>
<dbReference type="InterPro" id="IPR012551">
    <property type="entry name" value="DUF1707_SHOCT-like"/>
</dbReference>
<gene>
    <name evidence="4" type="ORF">SAMN02745121_01276</name>
</gene>
<dbReference type="Proteomes" id="UP000199400">
    <property type="component" value="Unassembled WGS sequence"/>
</dbReference>
<proteinExistence type="predicted"/>
<dbReference type="STRING" id="54.SAMN02745121_01276"/>
<reference evidence="5" key="1">
    <citation type="submission" date="2016-10" db="EMBL/GenBank/DDBJ databases">
        <authorList>
            <person name="Varghese N."/>
            <person name="Submissions S."/>
        </authorList>
    </citation>
    <scope>NUCLEOTIDE SEQUENCE [LARGE SCALE GENOMIC DNA]</scope>
    <source>
        <strain evidence="5">ATCC 25963</strain>
    </source>
</reference>
<feature type="region of interest" description="Disordered" evidence="1">
    <location>
        <begin position="194"/>
        <end position="219"/>
    </location>
</feature>
<name>A0A1I1V0F5_9BACT</name>
<dbReference type="EMBL" id="FOMX01000004">
    <property type="protein sequence ID" value="SFD73760.1"/>
    <property type="molecule type" value="Genomic_DNA"/>
</dbReference>
<keyword evidence="5" id="KW-1185">Reference proteome</keyword>
<evidence type="ECO:0000313" key="4">
    <source>
        <dbReference type="EMBL" id="SFD73760.1"/>
    </source>
</evidence>
<feature type="domain" description="DUF1707" evidence="2">
    <location>
        <begin position="12"/>
        <end position="56"/>
    </location>
</feature>
<dbReference type="AlphaFoldDB" id="A0A1I1V0F5"/>
<feature type="domain" description="Cell wall-active antibiotics response LiaF-like C-terminal" evidence="3">
    <location>
        <begin position="97"/>
        <end position="155"/>
    </location>
</feature>
<dbReference type="Pfam" id="PF08044">
    <property type="entry name" value="DUF1707"/>
    <property type="match status" value="1"/>
</dbReference>
<protein>
    <submittedName>
        <fullName evidence="4">Uncharacterized protein</fullName>
    </submittedName>
</protein>
<dbReference type="RefSeq" id="WP_170135999.1">
    <property type="nucleotide sequence ID" value="NZ_FOMX01000004.1"/>
</dbReference>
<organism evidence="4 5">
    <name type="scientific">Nannocystis exedens</name>
    <dbReference type="NCBI Taxonomy" id="54"/>
    <lineage>
        <taxon>Bacteria</taxon>
        <taxon>Pseudomonadati</taxon>
        <taxon>Myxococcota</taxon>
        <taxon>Polyangia</taxon>
        <taxon>Nannocystales</taxon>
        <taxon>Nannocystaceae</taxon>
        <taxon>Nannocystis</taxon>
    </lineage>
</organism>
<dbReference type="InterPro" id="IPR024425">
    <property type="entry name" value="LiaF-like_C"/>
</dbReference>
<evidence type="ECO:0000259" key="2">
    <source>
        <dbReference type="Pfam" id="PF08044"/>
    </source>
</evidence>